<dbReference type="InterPro" id="IPR038729">
    <property type="entry name" value="Rad50/SbcC_AAA"/>
</dbReference>
<keyword evidence="1" id="KW-0175">Coiled coil</keyword>
<feature type="coiled-coil region" evidence="1">
    <location>
        <begin position="446"/>
        <end position="530"/>
    </location>
</feature>
<name>A0ABU1K4F6_9FLAO</name>
<dbReference type="InterPro" id="IPR027417">
    <property type="entry name" value="P-loop_NTPase"/>
</dbReference>
<protein>
    <submittedName>
        <fullName evidence="3">DNA sulfur modification protein DndD</fullName>
    </submittedName>
</protein>
<dbReference type="Gene3D" id="3.40.50.300">
    <property type="entry name" value="P-loop containing nucleotide triphosphate hydrolases"/>
    <property type="match status" value="2"/>
</dbReference>
<accession>A0ABU1K4F6</accession>
<organism evidence="3 4">
    <name type="scientific">Mesonia maritima</name>
    <dbReference type="NCBI Taxonomy" id="1793873"/>
    <lineage>
        <taxon>Bacteria</taxon>
        <taxon>Pseudomonadati</taxon>
        <taxon>Bacteroidota</taxon>
        <taxon>Flavobacteriia</taxon>
        <taxon>Flavobacteriales</taxon>
        <taxon>Flavobacteriaceae</taxon>
        <taxon>Mesonia</taxon>
    </lineage>
</organism>
<dbReference type="PANTHER" id="PTHR32114:SF2">
    <property type="entry name" value="ABC TRANSPORTER ABCH.3"/>
    <property type="match status" value="1"/>
</dbReference>
<dbReference type="EMBL" id="JAVDQA010000001">
    <property type="protein sequence ID" value="MDR6299907.1"/>
    <property type="molecule type" value="Genomic_DNA"/>
</dbReference>
<evidence type="ECO:0000313" key="4">
    <source>
        <dbReference type="Proteomes" id="UP001257659"/>
    </source>
</evidence>
<gene>
    <name evidence="3" type="ORF">GGR31_000523</name>
</gene>
<dbReference type="Pfam" id="PF13476">
    <property type="entry name" value="AAA_23"/>
    <property type="match status" value="1"/>
</dbReference>
<evidence type="ECO:0000256" key="1">
    <source>
        <dbReference type="SAM" id="Coils"/>
    </source>
</evidence>
<dbReference type="PANTHER" id="PTHR32114">
    <property type="entry name" value="ABC TRANSPORTER ABCH.3"/>
    <property type="match status" value="1"/>
</dbReference>
<feature type="coiled-coil region" evidence="1">
    <location>
        <begin position="217"/>
        <end position="302"/>
    </location>
</feature>
<keyword evidence="4" id="KW-1185">Reference proteome</keyword>
<feature type="domain" description="Rad50/SbcC-type AAA" evidence="2">
    <location>
        <begin position="7"/>
        <end position="255"/>
    </location>
</feature>
<reference evidence="3 4" key="1">
    <citation type="submission" date="2023-07" db="EMBL/GenBank/DDBJ databases">
        <title>Genomic Encyclopedia of Type Strains, Phase IV (KMG-IV): sequencing the most valuable type-strain genomes for metagenomic binning, comparative biology and taxonomic classification.</title>
        <authorList>
            <person name="Goeker M."/>
        </authorList>
    </citation>
    <scope>NUCLEOTIDE SEQUENCE [LARGE SCALE GENOMIC DNA]</scope>
    <source>
        <strain evidence="3 4">DSM 102814</strain>
    </source>
</reference>
<sequence>MASIINSLSFKNFFNYYGDYDQTEYEFKEGVNIIVADNGAGKSKFFNAFLWLFYDDVLDSDDKKRKAVKDFAVKIISDKAKNETEIGENVETGIKIEYSTGRYKFQIVKSFTATRIGEKISDNESWQVVMNDIEIDKTDHILPKYKPVYDADEKHRIINQLILPTLRQYSFFQGEEVDKMIDFTKKSSIEDAVRTLTNISKYEDIAKIVEDIEAKAYKDLNKQTKQKESHNERLEDALKKREELKNSINQENEKLEIQKELYTKAQEEYELLDAKYANASKRKELDEKISIKNKTLKSASDEYQRFLEGINNRFFDGNFSWITLGFENVVEDFKNKISTFRAARYEKRTLLQVAESPNDYFTILPSNSPDAVTLQQMIDKEHCYVCGTDAPKGSEPYNHLLKLKNRPNESSSKKQFVKNDLEDFFSRLQLNASPFLNKFDSIPQSVLRTKERELELKKRLDKLSSEVKALKSQRKDLLVTSNQDEDSDPRNIINQYKGSSNRMAQASTKIERLENTLKELKAQLLATEKEITSLRPKDIPEGYSANYEIAQDLVEATNKAKERVFDKMVSLLENHANEHFQNLIKYNDIKGGVLNFDKSPSGGISLDYIDEAGNEVSGASEGFQRMKKFAVVMAIISANTSNYNYPLLADAPLSAFGKAFNKGFFEAIPNVFPQSIILVKDLYDKDSESKLTDLGAKLVKDENIQTFYLNEVDGELAQIERTTKIERRK</sequence>
<dbReference type="Proteomes" id="UP001257659">
    <property type="component" value="Unassembled WGS sequence"/>
</dbReference>
<dbReference type="SUPFAM" id="SSF52540">
    <property type="entry name" value="P-loop containing nucleoside triphosphate hydrolases"/>
    <property type="match status" value="1"/>
</dbReference>
<proteinExistence type="predicted"/>
<evidence type="ECO:0000313" key="3">
    <source>
        <dbReference type="EMBL" id="MDR6299907.1"/>
    </source>
</evidence>
<dbReference type="RefSeq" id="WP_309726888.1">
    <property type="nucleotide sequence ID" value="NZ_JAVDQA010000001.1"/>
</dbReference>
<comment type="caution">
    <text evidence="3">The sequence shown here is derived from an EMBL/GenBank/DDBJ whole genome shotgun (WGS) entry which is preliminary data.</text>
</comment>
<evidence type="ECO:0000259" key="2">
    <source>
        <dbReference type="Pfam" id="PF13476"/>
    </source>
</evidence>